<evidence type="ECO:0000256" key="4">
    <source>
        <dbReference type="ARBA" id="ARBA00022679"/>
    </source>
</evidence>
<protein>
    <recommendedName>
        <fullName evidence="3 9">4-diphosphocytidyl-2-C-methyl-D-erythritol kinase</fullName>
        <shortName evidence="9">CMK</shortName>
        <ecNumber evidence="2 9">2.7.1.148</ecNumber>
    </recommendedName>
    <alternativeName>
        <fullName evidence="8 9">4-(cytidine-5'-diphospho)-2-C-methyl-D-erythritol kinase</fullName>
    </alternativeName>
</protein>
<evidence type="ECO:0000256" key="3">
    <source>
        <dbReference type="ARBA" id="ARBA00017473"/>
    </source>
</evidence>
<evidence type="ECO:0000256" key="8">
    <source>
        <dbReference type="ARBA" id="ARBA00032554"/>
    </source>
</evidence>
<dbReference type="PIRSF" id="PIRSF010376">
    <property type="entry name" value="IspE"/>
    <property type="match status" value="1"/>
</dbReference>
<organism evidence="12 13">
    <name type="scientific">Haoranjiania flava</name>
    <dbReference type="NCBI Taxonomy" id="1856322"/>
    <lineage>
        <taxon>Bacteria</taxon>
        <taxon>Pseudomonadati</taxon>
        <taxon>Bacteroidota</taxon>
        <taxon>Chitinophagia</taxon>
        <taxon>Chitinophagales</taxon>
        <taxon>Chitinophagaceae</taxon>
        <taxon>Haoranjiania</taxon>
    </lineage>
</organism>
<evidence type="ECO:0000256" key="2">
    <source>
        <dbReference type="ARBA" id="ARBA00012052"/>
    </source>
</evidence>
<dbReference type="GO" id="GO:0005524">
    <property type="term" value="F:ATP binding"/>
    <property type="evidence" value="ECO:0007669"/>
    <property type="project" value="UniProtKB-UniRule"/>
</dbReference>
<proteinExistence type="inferred from homology"/>
<evidence type="ECO:0000256" key="5">
    <source>
        <dbReference type="ARBA" id="ARBA00022741"/>
    </source>
</evidence>
<dbReference type="PANTHER" id="PTHR43527:SF2">
    <property type="entry name" value="4-DIPHOSPHOCYTIDYL-2-C-METHYL-D-ERYTHRITOL KINASE, CHLOROPLASTIC"/>
    <property type="match status" value="1"/>
</dbReference>
<comment type="similarity">
    <text evidence="1 9">Belongs to the GHMP kinase family. IspE subfamily.</text>
</comment>
<dbReference type="EC" id="2.7.1.148" evidence="2 9"/>
<evidence type="ECO:0000256" key="9">
    <source>
        <dbReference type="HAMAP-Rule" id="MF_00061"/>
    </source>
</evidence>
<dbReference type="Pfam" id="PF08544">
    <property type="entry name" value="GHMP_kinases_C"/>
    <property type="match status" value="1"/>
</dbReference>
<feature type="active site" evidence="9">
    <location>
        <position position="8"/>
    </location>
</feature>
<keyword evidence="9" id="KW-0414">Isoprene biosynthesis</keyword>
<keyword evidence="4 9" id="KW-0808">Transferase</keyword>
<dbReference type="InterPro" id="IPR020568">
    <property type="entry name" value="Ribosomal_Su5_D2-typ_SF"/>
</dbReference>
<dbReference type="Gene3D" id="3.30.230.10">
    <property type="match status" value="1"/>
</dbReference>
<dbReference type="InterPro" id="IPR013750">
    <property type="entry name" value="GHMP_kinase_C_dom"/>
</dbReference>
<sequence length="273" mass="30710">MVSFPNCKINIGLNITEKRTDGFHNLETIFYPVPFYDVLELIVSKDAALPPFLLETSGLEVQGNKEDNICHKAYELVKDKMQNHFSLQMHLLKNIPMGAGLGGGSADGAYALKLLNEKLRLNLSSQQLEQLALELGSDCPFFIRNKPCYASGRGERMEEINLDLSGYYLVLVNPGIHIHTGKAFSLIRPQKPIQNLRELIQLPLKEWQGNIVNDFEEPAMHWYPGIKAVKKQLLDAGALYVSMTGSGSTVYAIFDREIEVSFPQEHFCKRLAL</sequence>
<dbReference type="InterPro" id="IPR036554">
    <property type="entry name" value="GHMP_kinase_C_sf"/>
</dbReference>
<evidence type="ECO:0000256" key="1">
    <source>
        <dbReference type="ARBA" id="ARBA00009684"/>
    </source>
</evidence>
<dbReference type="GO" id="GO:0019288">
    <property type="term" value="P:isopentenyl diphosphate biosynthetic process, methylerythritol 4-phosphate pathway"/>
    <property type="evidence" value="ECO:0007669"/>
    <property type="project" value="UniProtKB-UniRule"/>
</dbReference>
<evidence type="ECO:0000313" key="13">
    <source>
        <dbReference type="Proteomes" id="UP001209317"/>
    </source>
</evidence>
<dbReference type="Gene3D" id="3.30.70.890">
    <property type="entry name" value="GHMP kinase, C-terminal domain"/>
    <property type="match status" value="1"/>
</dbReference>
<evidence type="ECO:0000256" key="7">
    <source>
        <dbReference type="ARBA" id="ARBA00022840"/>
    </source>
</evidence>
<feature type="active site" evidence="9">
    <location>
        <position position="138"/>
    </location>
</feature>
<keyword evidence="5 9" id="KW-0547">Nucleotide-binding</keyword>
<reference evidence="12" key="1">
    <citation type="submission" date="2022-10" db="EMBL/GenBank/DDBJ databases">
        <authorList>
            <person name="Kim H.S."/>
            <person name="Kim J.-S."/>
            <person name="Suh M.K."/>
            <person name="Eom M.K."/>
            <person name="Lee J.-S."/>
        </authorList>
    </citation>
    <scope>NUCLEOTIDE SEQUENCE</scope>
    <source>
        <strain evidence="12">LIP-5</strain>
    </source>
</reference>
<dbReference type="EMBL" id="JAOTPL010000006">
    <property type="protein sequence ID" value="MCU7694004.1"/>
    <property type="molecule type" value="Genomic_DNA"/>
</dbReference>
<dbReference type="RefSeq" id="WP_263037492.1">
    <property type="nucleotide sequence ID" value="NZ_JAOTPL010000006.1"/>
</dbReference>
<evidence type="ECO:0000259" key="11">
    <source>
        <dbReference type="Pfam" id="PF08544"/>
    </source>
</evidence>
<accession>A0AAE3LK40</accession>
<name>A0AAE3LK40_9BACT</name>
<comment type="function">
    <text evidence="9">Catalyzes the phosphorylation of the position 2 hydroxy group of 4-diphosphocytidyl-2C-methyl-D-erythritol.</text>
</comment>
<evidence type="ECO:0000313" key="12">
    <source>
        <dbReference type="EMBL" id="MCU7694004.1"/>
    </source>
</evidence>
<dbReference type="SUPFAM" id="SSF55060">
    <property type="entry name" value="GHMP Kinase, C-terminal domain"/>
    <property type="match status" value="1"/>
</dbReference>
<keyword evidence="13" id="KW-1185">Reference proteome</keyword>
<dbReference type="SUPFAM" id="SSF54211">
    <property type="entry name" value="Ribosomal protein S5 domain 2-like"/>
    <property type="match status" value="1"/>
</dbReference>
<dbReference type="NCBIfam" id="TIGR00154">
    <property type="entry name" value="ispE"/>
    <property type="match status" value="1"/>
</dbReference>
<evidence type="ECO:0000259" key="10">
    <source>
        <dbReference type="Pfam" id="PF00288"/>
    </source>
</evidence>
<feature type="domain" description="GHMP kinase N-terminal" evidence="10">
    <location>
        <begin position="68"/>
        <end position="143"/>
    </location>
</feature>
<dbReference type="InterPro" id="IPR006204">
    <property type="entry name" value="GHMP_kinase_N_dom"/>
</dbReference>
<keyword evidence="7 9" id="KW-0067">ATP-binding</keyword>
<dbReference type="GO" id="GO:0016114">
    <property type="term" value="P:terpenoid biosynthetic process"/>
    <property type="evidence" value="ECO:0007669"/>
    <property type="project" value="UniProtKB-UniRule"/>
</dbReference>
<dbReference type="HAMAP" id="MF_00061">
    <property type="entry name" value="IspE"/>
    <property type="match status" value="1"/>
</dbReference>
<comment type="pathway">
    <text evidence="9">Isoprenoid biosynthesis; isopentenyl diphosphate biosynthesis via DXP pathway; isopentenyl diphosphate from 1-deoxy-D-xylulose 5-phosphate: step 3/6.</text>
</comment>
<feature type="binding site" evidence="9">
    <location>
        <begin position="96"/>
        <end position="106"/>
    </location>
    <ligand>
        <name>ATP</name>
        <dbReference type="ChEBI" id="CHEBI:30616"/>
    </ligand>
</feature>
<comment type="catalytic activity">
    <reaction evidence="9">
        <text>4-CDP-2-C-methyl-D-erythritol + ATP = 4-CDP-2-C-methyl-D-erythritol 2-phosphate + ADP + H(+)</text>
        <dbReference type="Rhea" id="RHEA:18437"/>
        <dbReference type="ChEBI" id="CHEBI:15378"/>
        <dbReference type="ChEBI" id="CHEBI:30616"/>
        <dbReference type="ChEBI" id="CHEBI:57823"/>
        <dbReference type="ChEBI" id="CHEBI:57919"/>
        <dbReference type="ChEBI" id="CHEBI:456216"/>
        <dbReference type="EC" id="2.7.1.148"/>
    </reaction>
</comment>
<feature type="domain" description="GHMP kinase C-terminal" evidence="11">
    <location>
        <begin position="211"/>
        <end position="257"/>
    </location>
</feature>
<gene>
    <name evidence="9 12" type="primary">ispE</name>
    <name evidence="12" type="ORF">OD355_05675</name>
</gene>
<dbReference type="PANTHER" id="PTHR43527">
    <property type="entry name" value="4-DIPHOSPHOCYTIDYL-2-C-METHYL-D-ERYTHRITOL KINASE, CHLOROPLASTIC"/>
    <property type="match status" value="1"/>
</dbReference>
<dbReference type="InterPro" id="IPR014721">
    <property type="entry name" value="Ribsml_uS5_D2-typ_fold_subgr"/>
</dbReference>
<comment type="caution">
    <text evidence="12">The sequence shown here is derived from an EMBL/GenBank/DDBJ whole genome shotgun (WGS) entry which is preliminary data.</text>
</comment>
<dbReference type="Proteomes" id="UP001209317">
    <property type="component" value="Unassembled WGS sequence"/>
</dbReference>
<dbReference type="AlphaFoldDB" id="A0AAE3LK40"/>
<dbReference type="InterPro" id="IPR004424">
    <property type="entry name" value="IspE"/>
</dbReference>
<dbReference type="Pfam" id="PF00288">
    <property type="entry name" value="GHMP_kinases_N"/>
    <property type="match status" value="1"/>
</dbReference>
<dbReference type="GO" id="GO:0050515">
    <property type="term" value="F:4-(cytidine 5'-diphospho)-2-C-methyl-D-erythritol kinase activity"/>
    <property type="evidence" value="ECO:0007669"/>
    <property type="project" value="UniProtKB-UniRule"/>
</dbReference>
<keyword evidence="6 9" id="KW-0418">Kinase</keyword>
<evidence type="ECO:0000256" key="6">
    <source>
        <dbReference type="ARBA" id="ARBA00022777"/>
    </source>
</evidence>